<name>A0A8T8XCH0_ASPJA</name>
<dbReference type="GeneID" id="37174892"/>
<reference evidence="1 2" key="1">
    <citation type="submission" date="2018-02" db="EMBL/GenBank/DDBJ databases">
        <title>The genomes of Aspergillus section Nigri reveals drivers in fungal speciation.</title>
        <authorList>
            <consortium name="DOE Joint Genome Institute"/>
            <person name="Vesth T.C."/>
            <person name="Nybo J."/>
            <person name="Theobald S."/>
            <person name="Brandl J."/>
            <person name="Frisvad J.C."/>
            <person name="Nielsen K.F."/>
            <person name="Lyhne E.K."/>
            <person name="Kogle M.E."/>
            <person name="Kuo A."/>
            <person name="Riley R."/>
            <person name="Clum A."/>
            <person name="Nolan M."/>
            <person name="Lipzen A."/>
            <person name="Salamov A."/>
            <person name="Henrissat B."/>
            <person name="Wiebenga A."/>
            <person name="De vries R.P."/>
            <person name="Grigoriev I.V."/>
            <person name="Mortensen U.H."/>
            <person name="Andersen M.R."/>
            <person name="Baker S.E."/>
        </authorList>
    </citation>
    <scope>NUCLEOTIDE SEQUENCE [LARGE SCALE GENOMIC DNA]</scope>
    <source>
        <strain evidence="1 2">CBS 114.51</strain>
    </source>
</reference>
<dbReference type="EMBL" id="KZ824774">
    <property type="protein sequence ID" value="RAH85524.1"/>
    <property type="molecule type" value="Genomic_DNA"/>
</dbReference>
<dbReference type="RefSeq" id="XP_025531418.1">
    <property type="nucleotide sequence ID" value="XM_025671200.1"/>
</dbReference>
<evidence type="ECO:0000313" key="2">
    <source>
        <dbReference type="Proteomes" id="UP000249497"/>
    </source>
</evidence>
<evidence type="ECO:0000313" key="1">
    <source>
        <dbReference type="EMBL" id="RAH85524.1"/>
    </source>
</evidence>
<protein>
    <submittedName>
        <fullName evidence="1">Uncharacterized protein</fullName>
    </submittedName>
</protein>
<keyword evidence="2" id="KW-1185">Reference proteome</keyword>
<proteinExistence type="predicted"/>
<dbReference type="AlphaFoldDB" id="A0A8T8XCH0"/>
<gene>
    <name evidence="1" type="ORF">BO86DRAFT_385838</name>
</gene>
<sequence length="60" mass="6532">MSISAFTHLPIRDRQTCSVCLCGLVVINGRRAEFPCTIEMGLEAANVPTRAHVLHALTPL</sequence>
<dbReference type="Proteomes" id="UP000249497">
    <property type="component" value="Unassembled WGS sequence"/>
</dbReference>
<accession>A0A8T8XCH0</accession>
<organism evidence="1 2">
    <name type="scientific">Aspergillus japonicus CBS 114.51</name>
    <dbReference type="NCBI Taxonomy" id="1448312"/>
    <lineage>
        <taxon>Eukaryota</taxon>
        <taxon>Fungi</taxon>
        <taxon>Dikarya</taxon>
        <taxon>Ascomycota</taxon>
        <taxon>Pezizomycotina</taxon>
        <taxon>Eurotiomycetes</taxon>
        <taxon>Eurotiomycetidae</taxon>
        <taxon>Eurotiales</taxon>
        <taxon>Aspergillaceae</taxon>
        <taxon>Aspergillus</taxon>
        <taxon>Aspergillus subgen. Circumdati</taxon>
    </lineage>
</organism>